<dbReference type="PANTHER" id="PTHR20992">
    <property type="entry name" value="AT15442P-RELATED"/>
    <property type="match status" value="1"/>
</dbReference>
<evidence type="ECO:0000313" key="1">
    <source>
        <dbReference type="EMBL" id="APX71775.1"/>
    </source>
</evidence>
<organism evidence="1 2">
    <name type="scientific">Companilactobacillus allii</name>
    <dbReference type="NCBI Taxonomy" id="1847728"/>
    <lineage>
        <taxon>Bacteria</taxon>
        <taxon>Bacillati</taxon>
        <taxon>Bacillota</taxon>
        <taxon>Bacilli</taxon>
        <taxon>Lactobacillales</taxon>
        <taxon>Lactobacillaceae</taxon>
        <taxon>Companilactobacillus</taxon>
    </lineage>
</organism>
<sequence length="410" mass="44650">MNQQSEEESELRIDTIDSSVREDLKLDWSNFAILFCSIIIASVGLNMDSSPVIIGAMLISPIMAPITGIGYSIGSGYTGLLKKSARLFAIELLIGIVASSIYFTLSPMKEASEQLMNRTSPTLWDVLIAFFGGIAGIIAASKKTPGNILPGVAIATALMPPLCTVGYGISQTNWQIIGGAAYLFLINAFFIALSALLGTIIFRLQSGQKLDIPLKNRVFTIVLAVIIIIPSMISASTIVKQSYVEAQLDQFVTGELSSVYVTKKDVSNNKITLSIIGNSISKTRLKSLKNDLDEYHLGGYSLKINQLTNGDYITTDAFNKYVKEQSSVKSSSSSETSLDKLQDKLMSSKYSDDIKDVYVGNMQDSKDEKHKVVVVKLTDTGKNDKDTLDKGIQKLVKKTISDSDVTVIYN</sequence>
<protein>
    <recommendedName>
        <fullName evidence="3">DUF389 domain-containing protein</fullName>
    </recommendedName>
</protein>
<reference evidence="2" key="1">
    <citation type="submission" date="2016-12" db="EMBL/GenBank/DDBJ databases">
        <authorList>
            <person name="Jung M.Y."/>
            <person name="Lee S.H."/>
        </authorList>
    </citation>
    <scope>NUCLEOTIDE SEQUENCE [LARGE SCALE GENOMIC DNA]</scope>
    <source>
        <strain evidence="2">WiKim39</strain>
    </source>
</reference>
<dbReference type="OrthoDB" id="9790659at2"/>
<name>A0A1P8Q1R7_9LACO</name>
<proteinExistence type="predicted"/>
<dbReference type="AlphaFoldDB" id="A0A1P8Q1R7"/>
<dbReference type="EMBL" id="CP019323">
    <property type="protein sequence ID" value="APX71775.1"/>
    <property type="molecule type" value="Genomic_DNA"/>
</dbReference>
<dbReference type="InterPro" id="IPR005240">
    <property type="entry name" value="DUF389"/>
</dbReference>
<dbReference type="RefSeq" id="WP_076614279.1">
    <property type="nucleotide sequence ID" value="NZ_CP019323.1"/>
</dbReference>
<gene>
    <name evidence="1" type="ORF">BTM29_04025</name>
</gene>
<dbReference type="Proteomes" id="UP000187499">
    <property type="component" value="Chromosome"/>
</dbReference>
<keyword evidence="2" id="KW-1185">Reference proteome</keyword>
<accession>A0A1P8Q1R7</accession>
<dbReference type="KEGG" id="lalw:BTM29_04025"/>
<evidence type="ECO:0008006" key="3">
    <source>
        <dbReference type="Google" id="ProtNLM"/>
    </source>
</evidence>
<dbReference type="Pfam" id="PF04087">
    <property type="entry name" value="DUF389"/>
    <property type="match status" value="1"/>
</dbReference>
<evidence type="ECO:0000313" key="2">
    <source>
        <dbReference type="Proteomes" id="UP000187499"/>
    </source>
</evidence>
<dbReference type="PANTHER" id="PTHR20992:SF9">
    <property type="entry name" value="AT15442P-RELATED"/>
    <property type="match status" value="1"/>
</dbReference>